<dbReference type="Proteomes" id="UP000749646">
    <property type="component" value="Unassembled WGS sequence"/>
</dbReference>
<keyword evidence="3" id="KW-1185">Reference proteome</keyword>
<feature type="region of interest" description="Disordered" evidence="1">
    <location>
        <begin position="147"/>
        <end position="179"/>
    </location>
</feature>
<feature type="non-terminal residue" evidence="2">
    <location>
        <position position="309"/>
    </location>
</feature>
<dbReference type="EMBL" id="JAAAHW010001195">
    <property type="protein sequence ID" value="KAF9996279.1"/>
    <property type="molecule type" value="Genomic_DNA"/>
</dbReference>
<evidence type="ECO:0000313" key="3">
    <source>
        <dbReference type="Proteomes" id="UP000749646"/>
    </source>
</evidence>
<organism evidence="2 3">
    <name type="scientific">Modicella reniformis</name>
    <dbReference type="NCBI Taxonomy" id="1440133"/>
    <lineage>
        <taxon>Eukaryota</taxon>
        <taxon>Fungi</taxon>
        <taxon>Fungi incertae sedis</taxon>
        <taxon>Mucoromycota</taxon>
        <taxon>Mortierellomycotina</taxon>
        <taxon>Mortierellomycetes</taxon>
        <taxon>Mortierellales</taxon>
        <taxon>Mortierellaceae</taxon>
        <taxon>Modicella</taxon>
    </lineage>
</organism>
<feature type="compositionally biased region" description="Low complexity" evidence="1">
    <location>
        <begin position="166"/>
        <end position="179"/>
    </location>
</feature>
<dbReference type="OrthoDB" id="2407287at2759"/>
<evidence type="ECO:0000313" key="2">
    <source>
        <dbReference type="EMBL" id="KAF9996279.1"/>
    </source>
</evidence>
<comment type="caution">
    <text evidence="2">The sequence shown here is derived from an EMBL/GenBank/DDBJ whole genome shotgun (WGS) entry which is preliminary data.</text>
</comment>
<dbReference type="AlphaFoldDB" id="A0A9P6SS63"/>
<evidence type="ECO:0000256" key="1">
    <source>
        <dbReference type="SAM" id="MobiDB-lite"/>
    </source>
</evidence>
<name>A0A9P6SS63_9FUNG</name>
<proteinExistence type="predicted"/>
<sequence>MSNSHMPNGHHLNYNNHINNNNSNNNGSGPKIDSASVIPIHVRYVPKDLWVQVELPRDIPVHKARDMILAKCRLNSMPPQALSSTTTTTTTTIAPSEEVELTESFHRNSSGHAMRWCNREPMTSYEGYNRNGDEPDNHYHQHLSVERTATDGSSIQTRYSEEDVTPSSSRRPSRSGTTIAAATATGPGIEEHTALNHQQLQRLISYSLLHKNDTNKYSSAGGGDVGNGGGGSGGGSGGRESRIGSHIPGWSHYRSRQNSQNARQMVREVLDHGGVLADSLGTDAVPRTEARMSECSAWKACFGLFWVAA</sequence>
<gene>
    <name evidence="2" type="ORF">BGZ65_008130</name>
</gene>
<feature type="region of interest" description="Disordered" evidence="1">
    <location>
        <begin position="1"/>
        <end position="30"/>
    </location>
</feature>
<feature type="compositionally biased region" description="Low complexity" evidence="1">
    <location>
        <begin position="9"/>
        <end position="29"/>
    </location>
</feature>
<feature type="region of interest" description="Disordered" evidence="1">
    <location>
        <begin position="217"/>
        <end position="261"/>
    </location>
</feature>
<feature type="compositionally biased region" description="Gly residues" evidence="1">
    <location>
        <begin position="220"/>
        <end position="238"/>
    </location>
</feature>
<protein>
    <submittedName>
        <fullName evidence="2">Uncharacterized protein</fullName>
    </submittedName>
</protein>
<reference evidence="2" key="1">
    <citation type="journal article" date="2020" name="Fungal Divers.">
        <title>Resolving the Mortierellaceae phylogeny through synthesis of multi-gene phylogenetics and phylogenomics.</title>
        <authorList>
            <person name="Vandepol N."/>
            <person name="Liber J."/>
            <person name="Desiro A."/>
            <person name="Na H."/>
            <person name="Kennedy M."/>
            <person name="Barry K."/>
            <person name="Grigoriev I.V."/>
            <person name="Miller A.N."/>
            <person name="O'Donnell K."/>
            <person name="Stajich J.E."/>
            <person name="Bonito G."/>
        </authorList>
    </citation>
    <scope>NUCLEOTIDE SEQUENCE</scope>
    <source>
        <strain evidence="2">MES-2147</strain>
    </source>
</reference>
<accession>A0A9P6SS63</accession>